<accession>A0ABN1MK86</accession>
<gene>
    <name evidence="2" type="ORF">GCM10009118_00740</name>
</gene>
<proteinExistence type="predicted"/>
<reference evidence="2 3" key="1">
    <citation type="journal article" date="2019" name="Int. J. Syst. Evol. Microbiol.">
        <title>The Global Catalogue of Microorganisms (GCM) 10K type strain sequencing project: providing services to taxonomists for standard genome sequencing and annotation.</title>
        <authorList>
            <consortium name="The Broad Institute Genomics Platform"/>
            <consortium name="The Broad Institute Genome Sequencing Center for Infectious Disease"/>
            <person name="Wu L."/>
            <person name="Ma J."/>
        </authorList>
    </citation>
    <scope>NUCLEOTIDE SEQUENCE [LARGE SCALE GENOMIC DNA]</scope>
    <source>
        <strain evidence="2 3">JCM 16083</strain>
    </source>
</reference>
<dbReference type="RefSeq" id="WP_343783919.1">
    <property type="nucleotide sequence ID" value="NZ_BAAAFH010000002.1"/>
</dbReference>
<protein>
    <recommendedName>
        <fullName evidence="1">DUF6089 domain-containing protein</fullName>
    </recommendedName>
</protein>
<evidence type="ECO:0000313" key="2">
    <source>
        <dbReference type="EMBL" id="GAA0873666.1"/>
    </source>
</evidence>
<dbReference type="Pfam" id="PF19573">
    <property type="entry name" value="DUF6089"/>
    <property type="match status" value="1"/>
</dbReference>
<feature type="domain" description="DUF6089" evidence="1">
    <location>
        <begin position="43"/>
        <end position="243"/>
    </location>
</feature>
<dbReference type="Proteomes" id="UP001501126">
    <property type="component" value="Unassembled WGS sequence"/>
</dbReference>
<evidence type="ECO:0000259" key="1">
    <source>
        <dbReference type="Pfam" id="PF19573"/>
    </source>
</evidence>
<organism evidence="2 3">
    <name type="scientific">Wandonia haliotis</name>
    <dbReference type="NCBI Taxonomy" id="574963"/>
    <lineage>
        <taxon>Bacteria</taxon>
        <taxon>Pseudomonadati</taxon>
        <taxon>Bacteroidota</taxon>
        <taxon>Flavobacteriia</taxon>
        <taxon>Flavobacteriales</taxon>
        <taxon>Crocinitomicaceae</taxon>
        <taxon>Wandonia</taxon>
    </lineage>
</organism>
<dbReference type="EMBL" id="BAAAFH010000002">
    <property type="protein sequence ID" value="GAA0873666.1"/>
    <property type="molecule type" value="Genomic_DNA"/>
</dbReference>
<keyword evidence="3" id="KW-1185">Reference proteome</keyword>
<comment type="caution">
    <text evidence="2">The sequence shown here is derived from an EMBL/GenBank/DDBJ whole genome shotgun (WGS) entry which is preliminary data.</text>
</comment>
<dbReference type="InterPro" id="IPR045743">
    <property type="entry name" value="DUF6089"/>
</dbReference>
<sequence length="324" mass="36434">MQILTKVQHVMLAGLVLVGFSYTLKAQPTNFNTSRNWALHKKEVYFGLGATQFLGDVGGGKGEGRQKTFLDLNFPATRIGGHVGFRYRFHPMFATKTHLNIGMVSGDDALSKDEIRFNRNLHFRSIIIELSQQLEFILWSNEQVGRRYRVPGLKGFKNKASQIYLFGGIGIFYYNPQARYNGSWTSLRPLGTEGQNFDDGAKKYGPVSVSIPMGLGFKVGIGRTWKLGMEFAYHMTFTDYIDDVSTVYYNEAALAAQDPVAASLANPTLRPDWFNSNSGSNQRGNSKDRDALFFVNVTLIKNITYSNRTVGKTSVRWRSVKAKF</sequence>
<name>A0ABN1MK86_9FLAO</name>
<evidence type="ECO:0000313" key="3">
    <source>
        <dbReference type="Proteomes" id="UP001501126"/>
    </source>
</evidence>